<protein>
    <submittedName>
        <fullName evidence="2">Uncharacterized protein</fullName>
    </submittedName>
</protein>
<feature type="transmembrane region" description="Helical" evidence="1">
    <location>
        <begin position="12"/>
        <end position="35"/>
    </location>
</feature>
<evidence type="ECO:0000313" key="2">
    <source>
        <dbReference type="EMBL" id="AOC95045.1"/>
    </source>
</evidence>
<proteinExistence type="predicted"/>
<name>A0AAC9CZW4_9FLAO</name>
<keyword evidence="1" id="KW-0812">Transmembrane</keyword>
<evidence type="ECO:0000313" key="3">
    <source>
        <dbReference type="EMBL" id="SCY94840.1"/>
    </source>
</evidence>
<dbReference type="AlphaFoldDB" id="A0AAC9CZW4"/>
<feature type="transmembrane region" description="Helical" evidence="1">
    <location>
        <begin position="83"/>
        <end position="102"/>
    </location>
</feature>
<dbReference type="EMBL" id="FMVC01000008">
    <property type="protein sequence ID" value="SCY94840.1"/>
    <property type="molecule type" value="Genomic_DNA"/>
</dbReference>
<dbReference type="Proteomes" id="UP000093276">
    <property type="component" value="Chromosome"/>
</dbReference>
<reference evidence="3 5" key="2">
    <citation type="submission" date="2016-10" db="EMBL/GenBank/DDBJ databases">
        <authorList>
            <person name="Varghese N."/>
            <person name="Submissions S."/>
        </authorList>
    </citation>
    <scope>NUCLEOTIDE SEQUENCE [LARGE SCALE GENOMIC DNA]</scope>
    <source>
        <strain evidence="3 5">CGMCC 1.6859</strain>
    </source>
</reference>
<keyword evidence="1" id="KW-0472">Membrane</keyword>
<dbReference type="RefSeq" id="WP_008465184.1">
    <property type="nucleotide sequence ID" value="NZ_CP016907.1"/>
</dbReference>
<evidence type="ECO:0000256" key="1">
    <source>
        <dbReference type="SAM" id="Phobius"/>
    </source>
</evidence>
<keyword evidence="5" id="KW-1185">Reference proteome</keyword>
<dbReference type="KEGG" id="fjg:BB050_01920"/>
<sequence>MNQNLKNKIFSLLKKLILIAVFLFVFTFAEIYWAMGSFSERMSSGCLDCSFFDDAYLMSVFTTVFLTIVFLLFTLIKNKYLQIGLELVFLISIWFLWNYGIFVDRESSWSTYLLNEEIMYTLSFSFFPILVLSTVMLFALHYILGKL</sequence>
<dbReference type="EMBL" id="CP016907">
    <property type="protein sequence ID" value="AOC95045.1"/>
    <property type="molecule type" value="Genomic_DNA"/>
</dbReference>
<reference evidence="2 4" key="1">
    <citation type="submission" date="2016-08" db="EMBL/GenBank/DDBJ databases">
        <title>Complete genome sequence of Flavobacterium johnsoniae strain GSE09, a volatile-producing biocontrol agent isolated from cucumber (Cucumis sativus).</title>
        <authorList>
            <person name="Jeong J.-J."/>
            <person name="Oh J.Y."/>
            <person name="Jim Y.J."/>
            <person name="Sang M.K."/>
            <person name="Kim K.D."/>
        </authorList>
    </citation>
    <scope>NUCLEOTIDE SEQUENCE [LARGE SCALE GENOMIC DNA]</scope>
    <source>
        <strain evidence="2 4">GSE09</strain>
    </source>
</reference>
<gene>
    <name evidence="2" type="ORF">BB050_01920</name>
    <name evidence="3" type="ORF">SAMN02927916_4250</name>
</gene>
<dbReference type="GeneID" id="32307800"/>
<accession>A0AAC9CZW4</accession>
<dbReference type="Proteomes" id="UP000199307">
    <property type="component" value="Unassembled WGS sequence"/>
</dbReference>
<keyword evidence="1" id="KW-1133">Transmembrane helix</keyword>
<feature type="transmembrane region" description="Helical" evidence="1">
    <location>
        <begin position="55"/>
        <end position="76"/>
    </location>
</feature>
<evidence type="ECO:0000313" key="5">
    <source>
        <dbReference type="Proteomes" id="UP000199307"/>
    </source>
</evidence>
<organism evidence="2 4">
    <name type="scientific">Flavobacterium anhuiense</name>
    <dbReference type="NCBI Taxonomy" id="459526"/>
    <lineage>
        <taxon>Bacteria</taxon>
        <taxon>Pseudomonadati</taxon>
        <taxon>Bacteroidota</taxon>
        <taxon>Flavobacteriia</taxon>
        <taxon>Flavobacteriales</taxon>
        <taxon>Flavobacteriaceae</taxon>
        <taxon>Flavobacterium</taxon>
    </lineage>
</organism>
<evidence type="ECO:0000313" key="4">
    <source>
        <dbReference type="Proteomes" id="UP000093276"/>
    </source>
</evidence>
<feature type="transmembrane region" description="Helical" evidence="1">
    <location>
        <begin position="122"/>
        <end position="144"/>
    </location>
</feature>